<evidence type="ECO:0000313" key="6">
    <source>
        <dbReference type="Proteomes" id="UP000612855"/>
    </source>
</evidence>
<dbReference type="GO" id="GO:0016788">
    <property type="term" value="F:hydrolase activity, acting on ester bonds"/>
    <property type="evidence" value="ECO:0007669"/>
    <property type="project" value="InterPro"/>
</dbReference>
<dbReference type="AlphaFoldDB" id="A0A917EIZ6"/>
<dbReference type="Pfam" id="PF02126">
    <property type="entry name" value="PTE"/>
    <property type="match status" value="1"/>
</dbReference>
<dbReference type="RefSeq" id="WP_188479364.1">
    <property type="nucleotide sequence ID" value="NZ_BMFJ01000002.1"/>
</dbReference>
<feature type="binding site" evidence="3">
    <location>
        <position position="222"/>
    </location>
    <ligand>
        <name>a divalent metal cation</name>
        <dbReference type="ChEBI" id="CHEBI:60240"/>
        <label>2</label>
    </ligand>
</feature>
<feature type="binding site" evidence="3">
    <location>
        <position position="192"/>
    </location>
    <ligand>
        <name>a divalent metal cation</name>
        <dbReference type="ChEBI" id="CHEBI:60240"/>
        <label>2</label>
    </ligand>
</feature>
<dbReference type="GO" id="GO:0008270">
    <property type="term" value="F:zinc ion binding"/>
    <property type="evidence" value="ECO:0007669"/>
    <property type="project" value="InterPro"/>
</dbReference>
<feature type="binding site" evidence="3">
    <location>
        <position position="160"/>
    </location>
    <ligand>
        <name>a divalent metal cation</name>
        <dbReference type="ChEBI" id="CHEBI:60240"/>
        <label>2</label>
    </ligand>
</feature>
<proteinExistence type="inferred from homology"/>
<feature type="binding site" evidence="3">
    <location>
        <position position="289"/>
    </location>
    <ligand>
        <name>a divalent metal cation</name>
        <dbReference type="ChEBI" id="CHEBI:60240"/>
        <label>1</label>
    </ligand>
</feature>
<keyword evidence="6" id="KW-1185">Reference proteome</keyword>
<organism evidence="5 6">
    <name type="scientific">Primorskyibacter flagellatus</name>
    <dbReference type="NCBI Taxonomy" id="1387277"/>
    <lineage>
        <taxon>Bacteria</taxon>
        <taxon>Pseudomonadati</taxon>
        <taxon>Pseudomonadota</taxon>
        <taxon>Alphaproteobacteria</taxon>
        <taxon>Rhodobacterales</taxon>
        <taxon>Roseobacteraceae</taxon>
        <taxon>Primorskyibacter</taxon>
    </lineage>
</organism>
<evidence type="ECO:0000256" key="4">
    <source>
        <dbReference type="PROSITE-ProRule" id="PRU00679"/>
    </source>
</evidence>
<dbReference type="InterPro" id="IPR032466">
    <property type="entry name" value="Metal_Hydrolase"/>
</dbReference>
<dbReference type="SUPFAM" id="SSF51556">
    <property type="entry name" value="Metallo-dependent hydrolases"/>
    <property type="match status" value="1"/>
</dbReference>
<dbReference type="PANTHER" id="PTHR10819:SF3">
    <property type="entry name" value="PHOSPHOTRIESTERASE-RELATED PROTEIN"/>
    <property type="match status" value="1"/>
</dbReference>
<feature type="binding site" evidence="3">
    <location>
        <position position="160"/>
    </location>
    <ligand>
        <name>a divalent metal cation</name>
        <dbReference type="ChEBI" id="CHEBI:60240"/>
        <label>1</label>
    </ligand>
</feature>
<evidence type="ECO:0000256" key="3">
    <source>
        <dbReference type="PIRSR" id="PIRSR601559-52"/>
    </source>
</evidence>
<accession>A0A917EIZ6</accession>
<feature type="binding site" evidence="3">
    <location>
        <position position="24"/>
    </location>
    <ligand>
        <name>a divalent metal cation</name>
        <dbReference type="ChEBI" id="CHEBI:60240"/>
        <label>1</label>
    </ligand>
</feature>
<protein>
    <submittedName>
        <fullName evidence="5">Aryldialkylphosphatase</fullName>
    </submittedName>
</protein>
<dbReference type="PANTHER" id="PTHR10819">
    <property type="entry name" value="PHOSPHOTRIESTERASE-RELATED"/>
    <property type="match status" value="1"/>
</dbReference>
<dbReference type="Gene3D" id="3.20.20.140">
    <property type="entry name" value="Metal-dependent hydrolases"/>
    <property type="match status" value="1"/>
</dbReference>
<reference evidence="6" key="1">
    <citation type="journal article" date="2019" name="Int. J. Syst. Evol. Microbiol.">
        <title>The Global Catalogue of Microorganisms (GCM) 10K type strain sequencing project: providing services to taxonomists for standard genome sequencing and annotation.</title>
        <authorList>
            <consortium name="The Broad Institute Genomics Platform"/>
            <consortium name="The Broad Institute Genome Sequencing Center for Infectious Disease"/>
            <person name="Wu L."/>
            <person name="Ma J."/>
        </authorList>
    </citation>
    <scope>NUCLEOTIDE SEQUENCE [LARGE SCALE GENOMIC DNA]</scope>
    <source>
        <strain evidence="6">CGMCC 1.12664</strain>
    </source>
</reference>
<feature type="binding site" evidence="3">
    <location>
        <position position="26"/>
    </location>
    <ligand>
        <name>a divalent metal cation</name>
        <dbReference type="ChEBI" id="CHEBI:60240"/>
        <label>1</label>
    </ligand>
</feature>
<dbReference type="Proteomes" id="UP000612855">
    <property type="component" value="Unassembled WGS sequence"/>
</dbReference>
<sequence length="340" mass="37682">MTSGHIQTVTGPIAPEALGPTLMHEHLLCNIVPPAARDGFTPVPLTMENAFDLNYGRVKGGKFPMQDIDVSTQEVRWMMQDGGAAIVELTIGGLVPDPEGLKRIAEDTGCQIVMGCGHYVEEYQDPANHDRDIDSFAEEIVAQVTTGAWGTDIRAGIIGEIGCQTPWTPLERKVMKGAVIAQQATGASVNVHPGREQDQPMEVAQFFIDSDEGDVTRLVLSHIDRTIFDDDRLCALADTGCVLEWDLFGQENTFYPLNDIDMPNDGKRLRDIRMLIDRGHLDQIVISHDICYSNRLQTYGGHGFGHIFRNVVPLMKERGWTQAEIDAVLIHNPRRVLTIQ</sequence>
<dbReference type="PROSITE" id="PS51347">
    <property type="entry name" value="PHOSPHOTRIESTERASE_2"/>
    <property type="match status" value="1"/>
</dbReference>
<dbReference type="InterPro" id="IPR001559">
    <property type="entry name" value="Phosphotriesterase"/>
</dbReference>
<keyword evidence="2" id="KW-0378">Hydrolase</keyword>
<keyword evidence="1 3" id="KW-0479">Metal-binding</keyword>
<gene>
    <name evidence="5" type="ORF">GCM10011360_37690</name>
</gene>
<comment type="cofactor">
    <cofactor evidence="3">
        <name>a divalent metal cation</name>
        <dbReference type="ChEBI" id="CHEBI:60240"/>
    </cofactor>
    <text evidence="3">Binds 2 divalent metal cations per subunit.</text>
</comment>
<dbReference type="EMBL" id="BMFJ01000002">
    <property type="protein sequence ID" value="GGE46925.1"/>
    <property type="molecule type" value="Genomic_DNA"/>
</dbReference>
<evidence type="ECO:0000256" key="2">
    <source>
        <dbReference type="ARBA" id="ARBA00022801"/>
    </source>
</evidence>
<comment type="caution">
    <text evidence="5">The sequence shown here is derived from an EMBL/GenBank/DDBJ whole genome shotgun (WGS) entry which is preliminary data.</text>
</comment>
<dbReference type="InterPro" id="IPR017947">
    <property type="entry name" value="AryldialkylPase_Zn-BS"/>
</dbReference>
<dbReference type="PROSITE" id="PS01322">
    <property type="entry name" value="PHOSPHOTRIESTERASE_1"/>
    <property type="match status" value="1"/>
</dbReference>
<evidence type="ECO:0000313" key="5">
    <source>
        <dbReference type="EMBL" id="GGE46925.1"/>
    </source>
</evidence>
<evidence type="ECO:0000256" key="1">
    <source>
        <dbReference type="ARBA" id="ARBA00022723"/>
    </source>
</evidence>
<comment type="caution">
    <text evidence="4">Lacks conserved residue(s) required for the propagation of feature annotation.</text>
</comment>
<comment type="similarity">
    <text evidence="4">Belongs to the metallo-dependent hydrolases superfamily. Phosphotriesterase family.</text>
</comment>
<name>A0A917EIZ6_9RHOB</name>